<feature type="region of interest" description="Disordered" evidence="7">
    <location>
        <begin position="136"/>
        <end position="158"/>
    </location>
</feature>
<dbReference type="InterPro" id="IPR023828">
    <property type="entry name" value="Peptidase_S8_Ser-AS"/>
</dbReference>
<dbReference type="InterPro" id="IPR036852">
    <property type="entry name" value="Peptidase_S8/S53_dom_sf"/>
</dbReference>
<keyword evidence="3 5" id="KW-0378">Hydrolase</keyword>
<reference evidence="9 10" key="1">
    <citation type="submission" date="2019-07" db="EMBL/GenBank/DDBJ databases">
        <title>Deinococcus detaillus sp. nov., isolated from humus soil in Antarctica.</title>
        <authorList>
            <person name="Zhang K."/>
        </authorList>
    </citation>
    <scope>NUCLEOTIDE SEQUENCE [LARGE SCALE GENOMIC DNA]</scope>
    <source>
        <strain evidence="9 10">H1</strain>
    </source>
</reference>
<dbReference type="PANTHER" id="PTHR43806">
    <property type="entry name" value="PEPTIDASE S8"/>
    <property type="match status" value="1"/>
</dbReference>
<dbReference type="InterPro" id="IPR023827">
    <property type="entry name" value="Peptidase_S8_Asp-AS"/>
</dbReference>
<feature type="domain" description="Peptidase S8/S53" evidence="8">
    <location>
        <begin position="287"/>
        <end position="604"/>
    </location>
</feature>
<evidence type="ECO:0000256" key="3">
    <source>
        <dbReference type="ARBA" id="ARBA00022801"/>
    </source>
</evidence>
<dbReference type="PROSITE" id="PS51892">
    <property type="entry name" value="SUBTILASE"/>
    <property type="match status" value="1"/>
</dbReference>
<comment type="similarity">
    <text evidence="1 5 6">Belongs to the peptidase S8 family.</text>
</comment>
<proteinExistence type="inferred from homology"/>
<protein>
    <submittedName>
        <fullName evidence="9">S8 family serine peptidase</fullName>
    </submittedName>
</protein>
<organism evidence="9 10">
    <name type="scientific">Deinococcus detaillensis</name>
    <dbReference type="NCBI Taxonomy" id="2592048"/>
    <lineage>
        <taxon>Bacteria</taxon>
        <taxon>Thermotogati</taxon>
        <taxon>Deinococcota</taxon>
        <taxon>Deinococci</taxon>
        <taxon>Deinococcales</taxon>
        <taxon>Deinococcaceae</taxon>
        <taxon>Deinococcus</taxon>
    </lineage>
</organism>
<dbReference type="InterPro" id="IPR050131">
    <property type="entry name" value="Peptidase_S8_subtilisin-like"/>
</dbReference>
<evidence type="ECO:0000256" key="6">
    <source>
        <dbReference type="RuleBase" id="RU003355"/>
    </source>
</evidence>
<keyword evidence="2 5" id="KW-0645">Protease</keyword>
<evidence type="ECO:0000256" key="7">
    <source>
        <dbReference type="SAM" id="MobiDB-lite"/>
    </source>
</evidence>
<dbReference type="EMBL" id="VKDB01000044">
    <property type="protein sequence ID" value="TSA79385.1"/>
    <property type="molecule type" value="Genomic_DNA"/>
</dbReference>
<name>A0A553UGR8_9DEIO</name>
<feature type="active site" description="Charge relay system" evidence="5">
    <location>
        <position position="293"/>
    </location>
</feature>
<evidence type="ECO:0000313" key="10">
    <source>
        <dbReference type="Proteomes" id="UP000316092"/>
    </source>
</evidence>
<evidence type="ECO:0000256" key="5">
    <source>
        <dbReference type="PROSITE-ProRule" id="PRU01240"/>
    </source>
</evidence>
<dbReference type="PROSITE" id="PS00137">
    <property type="entry name" value="SUBTILASE_HIS"/>
    <property type="match status" value="1"/>
</dbReference>
<evidence type="ECO:0000256" key="1">
    <source>
        <dbReference type="ARBA" id="ARBA00011073"/>
    </source>
</evidence>
<gene>
    <name evidence="9" type="ORF">FNU79_18050</name>
</gene>
<feature type="active site" description="Charge relay system" evidence="5">
    <location>
        <position position="346"/>
    </location>
</feature>
<dbReference type="PROSITE" id="PS00138">
    <property type="entry name" value="SUBTILASE_SER"/>
    <property type="match status" value="1"/>
</dbReference>
<keyword evidence="4 5" id="KW-0720">Serine protease</keyword>
<dbReference type="Pfam" id="PF00082">
    <property type="entry name" value="Peptidase_S8"/>
    <property type="match status" value="1"/>
</dbReference>
<dbReference type="PROSITE" id="PS00136">
    <property type="entry name" value="SUBTILASE_ASP"/>
    <property type="match status" value="1"/>
</dbReference>
<dbReference type="Proteomes" id="UP000316092">
    <property type="component" value="Unassembled WGS sequence"/>
</dbReference>
<dbReference type="InterPro" id="IPR000209">
    <property type="entry name" value="Peptidase_S8/S53_dom"/>
</dbReference>
<evidence type="ECO:0000256" key="4">
    <source>
        <dbReference type="ARBA" id="ARBA00022825"/>
    </source>
</evidence>
<sequence>MLALLLSPLVSCASQSPKPISDPVLPDSAPASAPVVTDQVTRRQVNFAYLSDQRITQAFSGEWKVVKTPVWVQYTRGSGDVFDLSLRAVRGNADFQALTQPSLTGEIVIAWKSKENGQSGQTSWPVSLNMYQVSGTTAPHQTSGPDARSETWTPPAAQSSTQDYIVTYKTRAARDTGVLAYTRQALRAAPSVLSIQVSAAPPADPLGARSAMVHGLSQADVGATRRDPDVLSVEPNAELHLQSNEMSPLQAPLEPSDQYYPNQWAMRLLGYPAVWRDMATTPYQHPVVVAVLDTGVRYDHPDLAGVLLRGVDGAIDLIPREKSDDDNGVDSDPTDPSFLGRTMGSHGTHVAGIIAARWGTFTPPCAGCSSSGVVGASYTAPVKILPIRIIDATGTTTIAETVNGIRYAAGLPITVGGSTFTNSTPAQILNLSLGSLMSAETAAPLCDAIAEVRKKGVLAFVAAGNFGTSTVNYPAGCPDAVAVASVTLSKSGAPEHSSFSSAYPQVQLSAPGGAGSSSAAFNGSLLNGTPFPDDIMSTNWDYSKNLPNYSGMSGTSQATPQVAALAALMLSKGVTTNAEDTLARLDATATDLGQPGRDNQFGYGMIDPVAALGAPAISAHEGIQVYADDGHTYGALMNGNTFVSYLPEGSYTLVYGTDTNGNSTYGEKGEAHTAKRFVLGLENPDVKLGFLNH</sequence>
<dbReference type="GO" id="GO:0006508">
    <property type="term" value="P:proteolysis"/>
    <property type="evidence" value="ECO:0007669"/>
    <property type="project" value="UniProtKB-KW"/>
</dbReference>
<dbReference type="InterPro" id="IPR015500">
    <property type="entry name" value="Peptidase_S8_subtilisin-rel"/>
</dbReference>
<evidence type="ECO:0000256" key="2">
    <source>
        <dbReference type="ARBA" id="ARBA00022670"/>
    </source>
</evidence>
<accession>A0A553UGR8</accession>
<feature type="active site" description="Charge relay system" evidence="5">
    <location>
        <position position="556"/>
    </location>
</feature>
<keyword evidence="10" id="KW-1185">Reference proteome</keyword>
<dbReference type="SUPFAM" id="SSF52743">
    <property type="entry name" value="Subtilisin-like"/>
    <property type="match status" value="1"/>
</dbReference>
<comment type="caution">
    <text evidence="9">The sequence shown here is derived from an EMBL/GenBank/DDBJ whole genome shotgun (WGS) entry which is preliminary data.</text>
</comment>
<dbReference type="InterPro" id="IPR022398">
    <property type="entry name" value="Peptidase_S8_His-AS"/>
</dbReference>
<evidence type="ECO:0000313" key="9">
    <source>
        <dbReference type="EMBL" id="TSA79385.1"/>
    </source>
</evidence>
<dbReference type="PANTHER" id="PTHR43806:SF11">
    <property type="entry name" value="CEREVISIN-RELATED"/>
    <property type="match status" value="1"/>
</dbReference>
<dbReference type="Gene3D" id="3.40.50.200">
    <property type="entry name" value="Peptidase S8/S53 domain"/>
    <property type="match status" value="1"/>
</dbReference>
<dbReference type="AlphaFoldDB" id="A0A553UGR8"/>
<dbReference type="PRINTS" id="PR00723">
    <property type="entry name" value="SUBTILISIN"/>
</dbReference>
<dbReference type="GO" id="GO:0004252">
    <property type="term" value="F:serine-type endopeptidase activity"/>
    <property type="evidence" value="ECO:0007669"/>
    <property type="project" value="UniProtKB-UniRule"/>
</dbReference>
<evidence type="ECO:0000259" key="8">
    <source>
        <dbReference type="Pfam" id="PF00082"/>
    </source>
</evidence>